<protein>
    <submittedName>
        <fullName evidence="7">RING-type domain-containing protein</fullName>
    </submittedName>
</protein>
<evidence type="ECO:0000256" key="5">
    <source>
        <dbReference type="SAM" id="MobiDB-lite"/>
    </source>
</evidence>
<sequence length="1356" mass="148854">MGFDIECIIDIHTYPGEFFCPVCRTLVYPNEALQSQCTHLYCKPCLAHVANGSRACPYDGYLVTESDSKPLIESDKALADKIGKVKVHCLYHRSGCTWEGPLSECTSHCSGCTFGNSPVICNRCGVQIVHRQVHDHAQSCPGVYQTQQTAEGVQGAASSGPASATTAADSNQTAAQPGAATSQAQNPQSTAAPLLPGQDLNQQADPNFQAPTVATTAVPTPEQWYQQQYQQYYQQYAGYDPQQQPYHQYYPPQQQPLQQYQQNSLHMQGQHQSQAYAQPQQPQPPVQSQPQVQPQLHPQTQQHQPQPQPNGQPQHHPQPQLPLQPQTHSQSQVPIQGQPQMHAPVRAPAPGHQVNPLQQLHPAMQSQAQVPTQALPPPPGQSAPQPPPYTHGQTHPQPLSMRPPVQQQQMPQYPQPQSQMYYTQASQVQHQPQMHPQPQLQPHLQTQPQAHLQHPPQSHPQLRPQLNQPTAPTARPQALHPSAPAVTGHHSHPQPHPAQQMQTGALQQHPMHPYPTNGSLPPAHIHGQVSQQPAFMRPPHSHGQLPQQQSSAVLPPQGQVSGIPPAQQQQFQPQAQQPVHQIQHMPVMQPVRQTMPQQPFLGPVQSQLHQHGHFVQQQQPPHPQVRMMQQNVAVPQSSLPQQSQNYVGRPMMANHVIQPQSFPQSSAGFGAAQLRPAHININQPSTNQNYARSVVLERADDHVSKNHETVQEVGSPPANIFRKDSKVLGTDADVKSEKVLNNVQKNIGEIVDESGQNITVVQDGDYKVDAAEDGAGSSLNSSDGKPVETAAAEDKYATDNAQKDEIHSLVNHDPSQQIEPHEHRKLELQKATDAGLSSADLGKSSHTDGHLPRAQVQGHPQPMLKPKGSGLPQPGQSFNQIEHQSPLLKKPFDSPFSGIPESGTNAHFGRGPGQLGPRPGSFELHSAPQGPPPTVLAPGSVDPRGGIMGRAPPLGPEVHFGPHPVRSNEPERGPLGRPYGVEPIPSRMNTGAGPDSSKFGLHGEKFKALDGEYSNSFQMETTQHQDPAARPFDMHHPPAGGPPSRFLPLHHPPAGLLTNIGGGRDFPVAYNGNNKGRVDPGRGHPDLFGPGPEFGRDHMKHFPPRSPDREYHSISSRGFGSISTFPHGHSGLNDIDGVEARRFGEGSRSFNLPSDPVGRDGRFPHLSSHMWRGDMDGPGNLRFGEHMAPGPPLNHMRDDIFGQDVMSGQVRRGEFLGPPNLSNHSHMVDPAGYGPVSSLPRLGEPGFRSNYSLQGFSNAEHFAGDADSFDKSRKRKSMTTGWCRICRVDCETVEGLDMHSQTREHQKMTMDLVISIKQQSRKKQNYSKSINLQYLQPKDPRDSILKQKTMFWFVNE</sequence>
<feature type="compositionally biased region" description="Pro residues" evidence="5">
    <location>
        <begin position="374"/>
        <end position="389"/>
    </location>
</feature>
<feature type="compositionally biased region" description="Low complexity" evidence="5">
    <location>
        <begin position="402"/>
        <end position="466"/>
    </location>
</feature>
<dbReference type="EMBL" id="JBFOLJ010000001">
    <property type="protein sequence ID" value="KAL2557492.1"/>
    <property type="molecule type" value="Genomic_DNA"/>
</dbReference>
<keyword evidence="1" id="KW-0479">Metal-binding</keyword>
<dbReference type="SUPFAM" id="SSF57850">
    <property type="entry name" value="RING/U-box"/>
    <property type="match status" value="1"/>
</dbReference>
<evidence type="ECO:0000256" key="1">
    <source>
        <dbReference type="ARBA" id="ARBA00022723"/>
    </source>
</evidence>
<dbReference type="PROSITE" id="PS50089">
    <property type="entry name" value="ZF_RING_2"/>
    <property type="match status" value="1"/>
</dbReference>
<feature type="region of interest" description="Disordered" evidence="5">
    <location>
        <begin position="151"/>
        <end position="205"/>
    </location>
</feature>
<dbReference type="PANTHER" id="PTHR37393">
    <property type="entry name" value="AT-RICH INTERACTIVE DOMAIN-CONTAINING PROTEIN 1A-LIKE"/>
    <property type="match status" value="1"/>
</dbReference>
<feature type="compositionally biased region" description="Polar residues" evidence="5">
    <location>
        <begin position="169"/>
        <end position="191"/>
    </location>
</feature>
<feature type="region of interest" description="Disordered" evidence="5">
    <location>
        <begin position="771"/>
        <end position="790"/>
    </location>
</feature>
<dbReference type="InterPro" id="IPR013083">
    <property type="entry name" value="Znf_RING/FYVE/PHD"/>
</dbReference>
<feature type="compositionally biased region" description="Low complexity" evidence="5">
    <location>
        <begin position="563"/>
        <end position="580"/>
    </location>
</feature>
<dbReference type="Proteomes" id="UP001604277">
    <property type="component" value="Unassembled WGS sequence"/>
</dbReference>
<feature type="compositionally biased region" description="Low complexity" evidence="5">
    <location>
        <begin position="258"/>
        <end position="280"/>
    </location>
</feature>
<evidence type="ECO:0000256" key="2">
    <source>
        <dbReference type="ARBA" id="ARBA00022771"/>
    </source>
</evidence>
<evidence type="ECO:0000313" key="8">
    <source>
        <dbReference type="Proteomes" id="UP001604277"/>
    </source>
</evidence>
<feature type="region of interest" description="Disordered" evidence="5">
    <location>
        <begin position="832"/>
        <end position="931"/>
    </location>
</feature>
<dbReference type="PANTHER" id="PTHR37393:SF1">
    <property type="entry name" value="AT-RICH INTERACTIVE DOMAIN-CONTAINING PROTEIN 1A-LIKE"/>
    <property type="match status" value="1"/>
</dbReference>
<feature type="compositionally biased region" description="Low complexity" evidence="5">
    <location>
        <begin position="155"/>
        <end position="168"/>
    </location>
</feature>
<evidence type="ECO:0000256" key="3">
    <source>
        <dbReference type="ARBA" id="ARBA00022833"/>
    </source>
</evidence>
<accession>A0ABD1X6R8</accession>
<keyword evidence="3" id="KW-0862">Zinc</keyword>
<organism evidence="7 8">
    <name type="scientific">Forsythia ovata</name>
    <dbReference type="NCBI Taxonomy" id="205694"/>
    <lineage>
        <taxon>Eukaryota</taxon>
        <taxon>Viridiplantae</taxon>
        <taxon>Streptophyta</taxon>
        <taxon>Embryophyta</taxon>
        <taxon>Tracheophyta</taxon>
        <taxon>Spermatophyta</taxon>
        <taxon>Magnoliopsida</taxon>
        <taxon>eudicotyledons</taxon>
        <taxon>Gunneridae</taxon>
        <taxon>Pentapetalae</taxon>
        <taxon>asterids</taxon>
        <taxon>lamiids</taxon>
        <taxon>Lamiales</taxon>
        <taxon>Oleaceae</taxon>
        <taxon>Forsythieae</taxon>
        <taxon>Forsythia</taxon>
    </lineage>
</organism>
<keyword evidence="8" id="KW-1185">Reference proteome</keyword>
<dbReference type="PROSITE" id="PS00518">
    <property type="entry name" value="ZF_RING_1"/>
    <property type="match status" value="1"/>
</dbReference>
<evidence type="ECO:0000313" key="7">
    <source>
        <dbReference type="EMBL" id="KAL2557492.1"/>
    </source>
</evidence>
<dbReference type="SMART" id="SM00184">
    <property type="entry name" value="RING"/>
    <property type="match status" value="1"/>
</dbReference>
<dbReference type="InterPro" id="IPR017907">
    <property type="entry name" value="Znf_RING_CS"/>
</dbReference>
<feature type="region of interest" description="Disordered" evidence="5">
    <location>
        <begin position="258"/>
        <end position="580"/>
    </location>
</feature>
<feature type="compositionally biased region" description="Low complexity" evidence="5">
    <location>
        <begin position="288"/>
        <end position="332"/>
    </location>
</feature>
<evidence type="ECO:0000259" key="6">
    <source>
        <dbReference type="PROSITE" id="PS50089"/>
    </source>
</evidence>
<comment type="caution">
    <text evidence="7">The sequence shown here is derived from an EMBL/GenBank/DDBJ whole genome shotgun (WGS) entry which is preliminary data.</text>
</comment>
<keyword evidence="2 4" id="KW-0863">Zinc-finger</keyword>
<feature type="compositionally biased region" description="Polar residues" evidence="5">
    <location>
        <begin position="874"/>
        <end position="883"/>
    </location>
</feature>
<dbReference type="GO" id="GO:0008270">
    <property type="term" value="F:zinc ion binding"/>
    <property type="evidence" value="ECO:0007669"/>
    <property type="project" value="UniProtKB-KW"/>
</dbReference>
<feature type="domain" description="RING-type" evidence="6">
    <location>
        <begin position="20"/>
        <end position="59"/>
    </location>
</feature>
<dbReference type="Gene3D" id="3.30.40.10">
    <property type="entry name" value="Zinc/RING finger domain, C3HC4 (zinc finger)"/>
    <property type="match status" value="1"/>
</dbReference>
<name>A0ABD1X6R8_9LAMI</name>
<dbReference type="SUPFAM" id="SSF49599">
    <property type="entry name" value="TRAF domain-like"/>
    <property type="match status" value="1"/>
</dbReference>
<gene>
    <name evidence="7" type="ORF">Fot_02231</name>
</gene>
<evidence type="ECO:0000256" key="4">
    <source>
        <dbReference type="PROSITE-ProRule" id="PRU00175"/>
    </source>
</evidence>
<dbReference type="InterPro" id="IPR001841">
    <property type="entry name" value="Znf_RING"/>
</dbReference>
<reference evidence="8" key="1">
    <citation type="submission" date="2024-07" db="EMBL/GenBank/DDBJ databases">
        <title>Two chromosome-level genome assemblies of Korean endemic species Abeliophyllum distichum and Forsythia ovata (Oleaceae).</title>
        <authorList>
            <person name="Jang H."/>
        </authorList>
    </citation>
    <scope>NUCLEOTIDE SEQUENCE [LARGE SCALE GENOMIC DNA]</scope>
</reference>
<proteinExistence type="predicted"/>